<proteinExistence type="predicted"/>
<dbReference type="AlphaFoldDB" id="A0A915PWI4"/>
<evidence type="ECO:0000313" key="2">
    <source>
        <dbReference type="WBParaSite" id="sdigi.contig50.g2984.t1"/>
    </source>
</evidence>
<evidence type="ECO:0000313" key="1">
    <source>
        <dbReference type="Proteomes" id="UP000887581"/>
    </source>
</evidence>
<keyword evidence="1" id="KW-1185">Reference proteome</keyword>
<protein>
    <submittedName>
        <fullName evidence="2">Uncharacterized protein</fullName>
    </submittedName>
</protein>
<accession>A0A915PWI4</accession>
<name>A0A915PWI4_9BILA</name>
<sequence length="69" mass="7931">MSKITKLATLSGREFRNGWLPRIPECLIAEKSAMTFGRRGSWDGWLSRITEWLLVNNSEMSGCQDIRND</sequence>
<reference evidence="2" key="1">
    <citation type="submission" date="2022-11" db="UniProtKB">
        <authorList>
            <consortium name="WormBaseParasite"/>
        </authorList>
    </citation>
    <scope>IDENTIFICATION</scope>
</reference>
<organism evidence="1 2">
    <name type="scientific">Setaria digitata</name>
    <dbReference type="NCBI Taxonomy" id="48799"/>
    <lineage>
        <taxon>Eukaryota</taxon>
        <taxon>Metazoa</taxon>
        <taxon>Ecdysozoa</taxon>
        <taxon>Nematoda</taxon>
        <taxon>Chromadorea</taxon>
        <taxon>Rhabditida</taxon>
        <taxon>Spirurina</taxon>
        <taxon>Spiruromorpha</taxon>
        <taxon>Filarioidea</taxon>
        <taxon>Setariidae</taxon>
        <taxon>Setaria</taxon>
    </lineage>
</organism>
<dbReference type="WBParaSite" id="sdigi.contig50.g2984.t1">
    <property type="protein sequence ID" value="sdigi.contig50.g2984.t1"/>
    <property type="gene ID" value="sdigi.contig50.g2984"/>
</dbReference>
<dbReference type="Proteomes" id="UP000887581">
    <property type="component" value="Unplaced"/>
</dbReference>